<protein>
    <submittedName>
        <fullName evidence="2">Uncharacterized protein</fullName>
    </submittedName>
</protein>
<gene>
    <name evidence="2" type="ORF">Atai01_83010</name>
</gene>
<dbReference type="AlphaFoldDB" id="A0A9W6RCT1"/>
<evidence type="ECO:0000256" key="1">
    <source>
        <dbReference type="SAM" id="Phobius"/>
    </source>
</evidence>
<keyword evidence="3" id="KW-1185">Reference proteome</keyword>
<accession>A0A9W6RCT1</accession>
<organism evidence="2 3">
    <name type="scientific">Amycolatopsis taiwanensis</name>
    <dbReference type="NCBI Taxonomy" id="342230"/>
    <lineage>
        <taxon>Bacteria</taxon>
        <taxon>Bacillati</taxon>
        <taxon>Actinomycetota</taxon>
        <taxon>Actinomycetes</taxon>
        <taxon>Pseudonocardiales</taxon>
        <taxon>Pseudonocardiaceae</taxon>
        <taxon>Amycolatopsis</taxon>
    </lineage>
</organism>
<proteinExistence type="predicted"/>
<comment type="caution">
    <text evidence="2">The sequence shown here is derived from an EMBL/GenBank/DDBJ whole genome shotgun (WGS) entry which is preliminary data.</text>
</comment>
<evidence type="ECO:0000313" key="3">
    <source>
        <dbReference type="Proteomes" id="UP001165136"/>
    </source>
</evidence>
<keyword evidence="1" id="KW-1133">Transmembrane helix</keyword>
<name>A0A9W6RCT1_9PSEU</name>
<sequence>MLNAPTILRTIGTGQLASRPIAVALAVQTVAGVGVSAELRGRVRVVAAPGLAGLILVVVGAVG</sequence>
<dbReference type="Proteomes" id="UP001165136">
    <property type="component" value="Unassembled WGS sequence"/>
</dbReference>
<feature type="transmembrane region" description="Helical" evidence="1">
    <location>
        <begin position="43"/>
        <end position="62"/>
    </location>
</feature>
<evidence type="ECO:0000313" key="2">
    <source>
        <dbReference type="EMBL" id="GLY71682.1"/>
    </source>
</evidence>
<reference evidence="2" key="1">
    <citation type="submission" date="2023-03" db="EMBL/GenBank/DDBJ databases">
        <title>Amycolatopsis taiwanensis NBRC 103393.</title>
        <authorList>
            <person name="Ichikawa N."/>
            <person name="Sato H."/>
            <person name="Tonouchi N."/>
        </authorList>
    </citation>
    <scope>NUCLEOTIDE SEQUENCE</scope>
    <source>
        <strain evidence="2">NBRC 103393</strain>
    </source>
</reference>
<keyword evidence="1" id="KW-0472">Membrane</keyword>
<keyword evidence="1" id="KW-0812">Transmembrane</keyword>
<dbReference type="EMBL" id="BSTI01000044">
    <property type="protein sequence ID" value="GLY71682.1"/>
    <property type="molecule type" value="Genomic_DNA"/>
</dbReference>